<keyword evidence="4" id="KW-1185">Reference proteome</keyword>
<accession>A0A3S0Q382</accession>
<dbReference type="EMBL" id="RXZH01000001">
    <property type="protein sequence ID" value="RTZ17472.1"/>
    <property type="molecule type" value="Genomic_DNA"/>
</dbReference>
<evidence type="ECO:0000313" key="4">
    <source>
        <dbReference type="Proteomes" id="UP000268973"/>
    </source>
</evidence>
<comment type="caution">
    <text evidence="3">The sequence shown here is derived from an EMBL/GenBank/DDBJ whole genome shotgun (WGS) entry which is preliminary data.</text>
</comment>
<name>A0A3S0Q382_9VIBR</name>
<gene>
    <name evidence="3" type="ORF">EJ063_01435</name>
</gene>
<dbReference type="AlphaFoldDB" id="A0A3S0Q382"/>
<keyword evidence="2" id="KW-0812">Transmembrane</keyword>
<sequence length="466" mass="52525">MVSITQRDNLEATARTLSNAINNINHPKDKTTPAPSQEIANRLAREAKTVFEVIGYIGANDGLESLYKALSDGENACRTIQHLPKLPPDILTAINSIRRDLRSGLNELNVYVNLQQFQNKEESRSYFDKSKTELEQLITSVRSEAEKYLDYKHDIQKLIIDAQSEQQTINKLVTDYRKNIENFSEQSLSNISHRADMIKDTLQDYGSRTQSELAQASDNIIQELESRSNTVGQETIERIRTQSAERTKTFNDVVDSQINSISERIDSEVKEFETKKTEITEILGEISTAYQAGANSRQADKEESAANKYRIAGIIGLVATIFCSIWLFNDYIQFFGKPEGTITPIDELGIGWFALRFMTITLLTTPSIYMLKESAAHRSKENVYRQRSTHLSSIGAYTDELSAPEKAQLKKELAANFFSLYDGKPDTSNVPDFIKNMNEAIKMAQAIKTPRDQSSSSSKTETTPKP</sequence>
<keyword evidence="2" id="KW-0472">Membrane</keyword>
<evidence type="ECO:0000256" key="2">
    <source>
        <dbReference type="SAM" id="Phobius"/>
    </source>
</evidence>
<reference evidence="3 4" key="1">
    <citation type="submission" date="2018-12" db="EMBL/GenBank/DDBJ databases">
        <title>Vibrio sp. isolated from China Sea.</title>
        <authorList>
            <person name="Li Y."/>
        </authorList>
    </citation>
    <scope>NUCLEOTIDE SEQUENCE [LARGE SCALE GENOMIC DNA]</scope>
    <source>
        <strain evidence="3 4">BEI207</strain>
    </source>
</reference>
<dbReference type="Proteomes" id="UP000268973">
    <property type="component" value="Unassembled WGS sequence"/>
</dbReference>
<keyword evidence="2" id="KW-1133">Transmembrane helix</keyword>
<organism evidence="3 4">
    <name type="scientific">Vibrio aquaticus</name>
    <dbReference type="NCBI Taxonomy" id="2496559"/>
    <lineage>
        <taxon>Bacteria</taxon>
        <taxon>Pseudomonadati</taxon>
        <taxon>Pseudomonadota</taxon>
        <taxon>Gammaproteobacteria</taxon>
        <taxon>Vibrionales</taxon>
        <taxon>Vibrionaceae</taxon>
        <taxon>Vibrio</taxon>
    </lineage>
</organism>
<feature type="region of interest" description="Disordered" evidence="1">
    <location>
        <begin position="445"/>
        <end position="466"/>
    </location>
</feature>
<feature type="transmembrane region" description="Helical" evidence="2">
    <location>
        <begin position="349"/>
        <end position="371"/>
    </location>
</feature>
<dbReference type="SUPFAM" id="SSF58113">
    <property type="entry name" value="Apolipoprotein A-I"/>
    <property type="match status" value="1"/>
</dbReference>
<evidence type="ECO:0000256" key="1">
    <source>
        <dbReference type="SAM" id="MobiDB-lite"/>
    </source>
</evidence>
<feature type="transmembrane region" description="Helical" evidence="2">
    <location>
        <begin position="311"/>
        <end position="329"/>
    </location>
</feature>
<proteinExistence type="predicted"/>
<protein>
    <submittedName>
        <fullName evidence="3">Uncharacterized protein</fullName>
    </submittedName>
</protein>
<evidence type="ECO:0000313" key="3">
    <source>
        <dbReference type="EMBL" id="RTZ17472.1"/>
    </source>
</evidence>